<evidence type="ECO:0000256" key="4">
    <source>
        <dbReference type="SAM" id="SignalP"/>
    </source>
</evidence>
<dbReference type="EMBL" id="JBGMEI010000010">
    <property type="protein sequence ID" value="MFO3666006.1"/>
    <property type="molecule type" value="Genomic_DNA"/>
</dbReference>
<feature type="signal peptide" evidence="4">
    <location>
        <begin position="1"/>
        <end position="28"/>
    </location>
</feature>
<keyword evidence="3" id="KW-0472">Membrane</keyword>
<comment type="caution">
    <text evidence="6">The sequence shown here is derived from an EMBL/GenBank/DDBJ whole genome shotgun (WGS) entry which is preliminary data.</text>
</comment>
<evidence type="ECO:0000256" key="3">
    <source>
        <dbReference type="SAM" id="Phobius"/>
    </source>
</evidence>
<proteinExistence type="predicted"/>
<keyword evidence="3" id="KW-0812">Transmembrane</keyword>
<dbReference type="RefSeq" id="WP_410031666.1">
    <property type="nucleotide sequence ID" value="NZ_JBGMEI010000010.1"/>
</dbReference>
<evidence type="ECO:0000256" key="2">
    <source>
        <dbReference type="SAM" id="MobiDB-lite"/>
    </source>
</evidence>
<evidence type="ECO:0000313" key="6">
    <source>
        <dbReference type="EMBL" id="MFO3666006.1"/>
    </source>
</evidence>
<dbReference type="PANTHER" id="PTHR22953:SF153">
    <property type="entry name" value="PURPLE ACID PHOSPHATASE"/>
    <property type="match status" value="1"/>
</dbReference>
<dbReference type="SUPFAM" id="SSF56300">
    <property type="entry name" value="Metallo-dependent phosphatases"/>
    <property type="match status" value="1"/>
</dbReference>
<dbReference type="PANTHER" id="PTHR22953">
    <property type="entry name" value="ACID PHOSPHATASE RELATED"/>
    <property type="match status" value="1"/>
</dbReference>
<dbReference type="Proteomes" id="UP001637996">
    <property type="component" value="Unassembled WGS sequence"/>
</dbReference>
<keyword evidence="1 4" id="KW-0732">Signal</keyword>
<feature type="transmembrane region" description="Helical" evidence="3">
    <location>
        <begin position="722"/>
        <end position="741"/>
    </location>
</feature>
<keyword evidence="7" id="KW-1185">Reference proteome</keyword>
<feature type="region of interest" description="Disordered" evidence="2">
    <location>
        <begin position="688"/>
        <end position="721"/>
    </location>
</feature>
<gene>
    <name evidence="6" type="ORF">ACCQ41_07085</name>
</gene>
<organism evidence="6 7">
    <name type="scientific">Anaerococcus martiniensis</name>
    <dbReference type="NCBI Taxonomy" id="3115615"/>
    <lineage>
        <taxon>Bacteria</taxon>
        <taxon>Bacillati</taxon>
        <taxon>Bacillota</taxon>
        <taxon>Tissierellia</taxon>
        <taxon>Tissierellales</taxon>
        <taxon>Peptoniphilaceae</taxon>
        <taxon>Anaerococcus</taxon>
    </lineage>
</organism>
<sequence>MKKNNKLVLALAIASASAAIFPVQNTYAAEDTAILENKNAIVESNEVYDDANIYETELTSTTYAADNYFNFTDDEVTFPKNEANVREKDGTNKFNRATETDRETFGEDKNVTDIDPEVAKKLEETNGEYGKKNGEYANHNLKAITTPIKNIVVNNGNNENEIAVTWFATGDVTESKLVFDGKEYAPTRARKTGDKNGYSTYTAIVNITPGKTYNYYVQSGSYKSETYTLKTKALGENNEFKVAYFGDPQIGSGDSVWDSKGLYKNSQAKVDQDKIDFAKSIDKAREMDPHFYLSMGDNVEIANYEGEYDYFLDNDLFKERVFSTVVGNHETYVDDKAGSQRNTVFSDHFHLPNESKLGSISKVNEDGTPFYVSGDYYYSYGDTLFLNINSNVNDSKEHEAFIKDAIAKATKERGKNFSWKVVSFHHAPYSTATHTSDKDILQRRHELVRIFNENGIDIVLNGHDHIYTRTGHMVAGEQALSFKDAYGTDASDKNANIKDNYSETYNNRIYKNGKVIVDGIKLNYDNKEVTNPRGTLFLTMSASGGAKFYNPIGEDQWFVERSLDDRSQLFSNLTFTKNLFNIQTMDPYGKIVDYYTIHKTDEFINNPLLQKEVSKAKLEASIQKAEAYKIVDTKENLDLYNDAINRAKEVLNASYTSQEEIDAAIEVLNTRLSNFNYQAENIVDGKKPAKEVKGEKAPKAAKKESKSDKKEDKKSDNPKTGVATLTGVYATLSLAAAGLFATKRK</sequence>
<evidence type="ECO:0000256" key="1">
    <source>
        <dbReference type="ARBA" id="ARBA00022729"/>
    </source>
</evidence>
<dbReference type="EC" id="3.1.-.-" evidence="6"/>
<evidence type="ECO:0000259" key="5">
    <source>
        <dbReference type="Pfam" id="PF00149"/>
    </source>
</evidence>
<dbReference type="Gene3D" id="3.60.21.10">
    <property type="match status" value="1"/>
</dbReference>
<name>A0ABW9MBN0_9FIRM</name>
<dbReference type="Gene3D" id="1.20.1270.90">
    <property type="entry name" value="AF1782-like"/>
    <property type="match status" value="1"/>
</dbReference>
<dbReference type="GO" id="GO:0016787">
    <property type="term" value="F:hydrolase activity"/>
    <property type="evidence" value="ECO:0007669"/>
    <property type="project" value="UniProtKB-KW"/>
</dbReference>
<reference evidence="6 7" key="1">
    <citation type="journal article" date="2025" name="Anaerobe">
        <title>Description of Anaerococcus kampingiae sp. nov., Anaerococcus groningensis sp. nov., Anaerococcus martiniensis sp. nov., and Anaerococcus cruorum sp. nov., isolated from human clinical specimens.</title>
        <authorList>
            <person name="Boiten K.E."/>
            <person name="Meijer J."/>
            <person name="van Wezel E.M."/>
            <person name="Veloo A.C.M."/>
        </authorList>
    </citation>
    <scope>NUCLEOTIDE SEQUENCE [LARGE SCALE GENOMIC DNA]</scope>
    <source>
        <strain evidence="6 7">ENR0831</strain>
    </source>
</reference>
<dbReference type="InterPro" id="IPR004843">
    <property type="entry name" value="Calcineurin-like_PHP"/>
</dbReference>
<evidence type="ECO:0000313" key="7">
    <source>
        <dbReference type="Proteomes" id="UP001637996"/>
    </source>
</evidence>
<dbReference type="InterPro" id="IPR039331">
    <property type="entry name" value="PAPs-like"/>
</dbReference>
<dbReference type="InterPro" id="IPR029052">
    <property type="entry name" value="Metallo-depent_PP-like"/>
</dbReference>
<feature type="chain" id="PRO_5045145552" evidence="4">
    <location>
        <begin position="29"/>
        <end position="745"/>
    </location>
</feature>
<dbReference type="Pfam" id="PF00149">
    <property type="entry name" value="Metallophos"/>
    <property type="match status" value="1"/>
</dbReference>
<keyword evidence="6" id="KW-0378">Hydrolase</keyword>
<keyword evidence="3" id="KW-1133">Transmembrane helix</keyword>
<protein>
    <submittedName>
        <fullName evidence="6">Metallophosphoesterase</fullName>
        <ecNumber evidence="6">3.1.-.-</ecNumber>
    </submittedName>
</protein>
<feature type="domain" description="Calcineurin-like phosphoesterase" evidence="5">
    <location>
        <begin position="242"/>
        <end position="467"/>
    </location>
</feature>
<accession>A0ABW9MBN0</accession>
<feature type="compositionally biased region" description="Basic and acidic residues" evidence="2">
    <location>
        <begin position="688"/>
        <end position="717"/>
    </location>
</feature>